<keyword evidence="2" id="KW-1185">Reference proteome</keyword>
<dbReference type="Proteomes" id="UP000225821">
    <property type="component" value="Segment"/>
</dbReference>
<dbReference type="EMBL" id="KU873925">
    <property type="protein sequence ID" value="AND75152.1"/>
    <property type="molecule type" value="Genomic_DNA"/>
</dbReference>
<evidence type="ECO:0000313" key="1">
    <source>
        <dbReference type="EMBL" id="AND75152.1"/>
    </source>
</evidence>
<proteinExistence type="predicted"/>
<organism evidence="1 2">
    <name type="scientific">Pseudomonas phage pf16</name>
    <dbReference type="NCBI Taxonomy" id="1815630"/>
    <lineage>
        <taxon>Viruses</taxon>
        <taxon>Duplodnaviria</taxon>
        <taxon>Heunggongvirae</taxon>
        <taxon>Uroviricota</taxon>
        <taxon>Caudoviricetes</taxon>
        <taxon>Chakrabartyvirus</taxon>
        <taxon>Chakrabartyvirus pf16</taxon>
    </lineage>
</organism>
<name>A0A1S5R400_9CAUD</name>
<protein>
    <submittedName>
        <fullName evidence="1">Uncharacterized protein</fullName>
    </submittedName>
</protein>
<sequence length="79" mass="8756">MKFKFVPSVGQVNHLKDIVFRLEACDNGLFMDSASKTVPVEKVSGTLYAATSMNGFFVRYVGPEIDTYNPIKSTEEAMS</sequence>
<evidence type="ECO:0000313" key="2">
    <source>
        <dbReference type="Proteomes" id="UP000225821"/>
    </source>
</evidence>
<accession>A0A1S5R400</accession>
<gene>
    <name evidence="1" type="ORF">pf16_229</name>
</gene>
<reference evidence="1 2" key="1">
    <citation type="submission" date="2016-03" db="EMBL/GenBank/DDBJ databases">
        <title>Characterisation of pf16 and phiPMW: Two novel phages infecting Pseudomonas putida PpG1.</title>
        <authorList>
            <person name="Magill D.J."/>
            <person name="Krylov V.N."/>
            <person name="Shaburova O.V."/>
            <person name="Allen C.C.R."/>
            <person name="McGrath J.W."/>
            <person name="Quinn J.P."/>
            <person name="Kulakov L.A."/>
        </authorList>
    </citation>
    <scope>NUCLEOTIDE SEQUENCE [LARGE SCALE GENOMIC DNA]</scope>
</reference>